<accession>A0A2P2Q0A7</accession>
<dbReference type="AlphaFoldDB" id="A0A2P2Q0A7"/>
<feature type="region of interest" description="Disordered" evidence="1">
    <location>
        <begin position="1"/>
        <end position="24"/>
    </location>
</feature>
<evidence type="ECO:0000256" key="1">
    <source>
        <dbReference type="SAM" id="MobiDB-lite"/>
    </source>
</evidence>
<protein>
    <submittedName>
        <fullName evidence="2">Uncharacterized protein</fullName>
    </submittedName>
</protein>
<name>A0A2P2Q0A7_RHIMU</name>
<reference evidence="2" key="1">
    <citation type="submission" date="2018-02" db="EMBL/GenBank/DDBJ databases">
        <title>Rhizophora mucronata_Transcriptome.</title>
        <authorList>
            <person name="Meera S.P."/>
            <person name="Sreeshan A."/>
            <person name="Augustine A."/>
        </authorList>
    </citation>
    <scope>NUCLEOTIDE SEQUENCE</scope>
    <source>
        <tissue evidence="2">Leaf</tissue>
    </source>
</reference>
<proteinExistence type="predicted"/>
<sequence>MVIIHSSANMSSPHPTLTVRGFSN</sequence>
<organism evidence="2">
    <name type="scientific">Rhizophora mucronata</name>
    <name type="common">Asiatic mangrove</name>
    <dbReference type="NCBI Taxonomy" id="61149"/>
    <lineage>
        <taxon>Eukaryota</taxon>
        <taxon>Viridiplantae</taxon>
        <taxon>Streptophyta</taxon>
        <taxon>Embryophyta</taxon>
        <taxon>Tracheophyta</taxon>
        <taxon>Spermatophyta</taxon>
        <taxon>Magnoliopsida</taxon>
        <taxon>eudicotyledons</taxon>
        <taxon>Gunneridae</taxon>
        <taxon>Pentapetalae</taxon>
        <taxon>rosids</taxon>
        <taxon>fabids</taxon>
        <taxon>Malpighiales</taxon>
        <taxon>Rhizophoraceae</taxon>
        <taxon>Rhizophora</taxon>
    </lineage>
</organism>
<evidence type="ECO:0000313" key="2">
    <source>
        <dbReference type="EMBL" id="MBX60394.1"/>
    </source>
</evidence>
<dbReference type="EMBL" id="GGEC01079910">
    <property type="protein sequence ID" value="MBX60394.1"/>
    <property type="molecule type" value="Transcribed_RNA"/>
</dbReference>